<evidence type="ECO:0000313" key="1">
    <source>
        <dbReference type="EMBL" id="KAF0712113.1"/>
    </source>
</evidence>
<name>A0A6G0VWJ0_APHCR</name>
<dbReference type="AlphaFoldDB" id="A0A6G0VWJ0"/>
<proteinExistence type="predicted"/>
<keyword evidence="1" id="KW-0347">Helicase</keyword>
<dbReference type="EMBL" id="VUJU01011053">
    <property type="protein sequence ID" value="KAF0712113.1"/>
    <property type="molecule type" value="Genomic_DNA"/>
</dbReference>
<dbReference type="Gene3D" id="2.40.50.140">
    <property type="entry name" value="Nucleic acid-binding proteins"/>
    <property type="match status" value="1"/>
</dbReference>
<accession>A0A6G0VWJ0</accession>
<keyword evidence="1" id="KW-0067">ATP-binding</keyword>
<dbReference type="InterPro" id="IPR012340">
    <property type="entry name" value="NA-bd_OB-fold"/>
</dbReference>
<comment type="caution">
    <text evidence="1">The sequence shown here is derived from an EMBL/GenBank/DDBJ whole genome shotgun (WGS) entry which is preliminary data.</text>
</comment>
<keyword evidence="2" id="KW-1185">Reference proteome</keyword>
<feature type="non-terminal residue" evidence="1">
    <location>
        <position position="105"/>
    </location>
</feature>
<dbReference type="OrthoDB" id="6615588at2759"/>
<reference evidence="1 2" key="1">
    <citation type="submission" date="2019-08" db="EMBL/GenBank/DDBJ databases">
        <title>Whole genome of Aphis craccivora.</title>
        <authorList>
            <person name="Voronova N.V."/>
            <person name="Shulinski R.S."/>
            <person name="Bandarenka Y.V."/>
            <person name="Zhorov D.G."/>
            <person name="Warner D."/>
        </authorList>
    </citation>
    <scope>NUCLEOTIDE SEQUENCE [LARGE SCALE GENOMIC DNA]</scope>
    <source>
        <strain evidence="1">180601</strain>
        <tissue evidence="1">Whole Body</tissue>
    </source>
</reference>
<dbReference type="GO" id="GO:0004386">
    <property type="term" value="F:helicase activity"/>
    <property type="evidence" value="ECO:0007669"/>
    <property type="project" value="UniProtKB-KW"/>
</dbReference>
<evidence type="ECO:0000313" key="2">
    <source>
        <dbReference type="Proteomes" id="UP000478052"/>
    </source>
</evidence>
<protein>
    <submittedName>
        <fullName evidence="1">ATP-dependent DNA helicase</fullName>
    </submittedName>
</protein>
<gene>
    <name evidence="1" type="ORF">FWK35_00023213</name>
</gene>
<sequence>MKNIIEEKEAVFFLDASGGTGKTFLLNLILAEARKSGNIANNLFVILLIILQHANYLNKSIKGIKISTKNGLQLKRQDIILIDDSQSKISLTLWSDQINDFEGEK</sequence>
<dbReference type="Proteomes" id="UP000478052">
    <property type="component" value="Unassembled WGS sequence"/>
</dbReference>
<organism evidence="1 2">
    <name type="scientific">Aphis craccivora</name>
    <name type="common">Cowpea aphid</name>
    <dbReference type="NCBI Taxonomy" id="307492"/>
    <lineage>
        <taxon>Eukaryota</taxon>
        <taxon>Metazoa</taxon>
        <taxon>Ecdysozoa</taxon>
        <taxon>Arthropoda</taxon>
        <taxon>Hexapoda</taxon>
        <taxon>Insecta</taxon>
        <taxon>Pterygota</taxon>
        <taxon>Neoptera</taxon>
        <taxon>Paraneoptera</taxon>
        <taxon>Hemiptera</taxon>
        <taxon>Sternorrhyncha</taxon>
        <taxon>Aphidomorpha</taxon>
        <taxon>Aphidoidea</taxon>
        <taxon>Aphididae</taxon>
        <taxon>Aphidini</taxon>
        <taxon>Aphis</taxon>
        <taxon>Aphis</taxon>
    </lineage>
</organism>
<keyword evidence="1" id="KW-0547">Nucleotide-binding</keyword>
<keyword evidence="1" id="KW-0378">Hydrolase</keyword>